<dbReference type="InterPro" id="IPR025914">
    <property type="entry name" value="SpoVAE"/>
</dbReference>
<proteinExistence type="predicted"/>
<organism evidence="1 2">
    <name type="scientific">Tumebacillus lacus</name>
    <dbReference type="NCBI Taxonomy" id="2995335"/>
    <lineage>
        <taxon>Bacteria</taxon>
        <taxon>Bacillati</taxon>
        <taxon>Bacillota</taxon>
        <taxon>Bacilli</taxon>
        <taxon>Bacillales</taxon>
        <taxon>Alicyclobacillaceae</taxon>
        <taxon>Tumebacillus</taxon>
    </lineage>
</organism>
<dbReference type="RefSeq" id="WP_267150318.1">
    <property type="nucleotide sequence ID" value="NZ_JAPMLT010000001.1"/>
</dbReference>
<accession>A0ABT3WWS3</accession>
<name>A0ABT3WWS3_9BACL</name>
<evidence type="ECO:0000313" key="1">
    <source>
        <dbReference type="EMBL" id="MCX7569094.1"/>
    </source>
</evidence>
<sequence length="203" mass="21763">MYNTQESSEPRKVILVTDGDQVARKAVERAAADAGCRVISRSSGNPTPLSGEQIVRLVQHAKHDPVVVMFDDNGDGDFGFGEKALEYLVKHPQIDVLGAIAVASNTPFVEGVHVDFSIDQNGRMIEDGVDKDGIPVKTGEAVVYGDTVDVLAECEVPVIIGVGDIGKMQGKDHFLKGAPVTKQAILEILKRSGYSHGSDQTKH</sequence>
<dbReference type="Pfam" id="PF14097">
    <property type="entry name" value="SpoVAE"/>
    <property type="match status" value="1"/>
</dbReference>
<protein>
    <submittedName>
        <fullName evidence="1">Stage V sporulation protein AE</fullName>
    </submittedName>
</protein>
<dbReference type="Proteomes" id="UP001208017">
    <property type="component" value="Unassembled WGS sequence"/>
</dbReference>
<evidence type="ECO:0000313" key="2">
    <source>
        <dbReference type="Proteomes" id="UP001208017"/>
    </source>
</evidence>
<dbReference type="EMBL" id="JAPMLT010000001">
    <property type="protein sequence ID" value="MCX7569094.1"/>
    <property type="molecule type" value="Genomic_DNA"/>
</dbReference>
<keyword evidence="2" id="KW-1185">Reference proteome</keyword>
<gene>
    <name evidence="1" type="ORF">OS242_03830</name>
</gene>
<comment type="caution">
    <text evidence="1">The sequence shown here is derived from an EMBL/GenBank/DDBJ whole genome shotgun (WGS) entry which is preliminary data.</text>
</comment>
<reference evidence="1 2" key="1">
    <citation type="submission" date="2022-11" db="EMBL/GenBank/DDBJ databases">
        <title>Study of microbial diversity in lake waters.</title>
        <authorList>
            <person name="Zhang J."/>
        </authorList>
    </citation>
    <scope>NUCLEOTIDE SEQUENCE [LARGE SCALE GENOMIC DNA]</scope>
    <source>
        <strain evidence="1 2">DT12</strain>
    </source>
</reference>